<dbReference type="InterPro" id="IPR030395">
    <property type="entry name" value="GP_PDE_dom"/>
</dbReference>
<evidence type="ECO:0000313" key="14">
    <source>
        <dbReference type="EMBL" id="KAK7861872.1"/>
    </source>
</evidence>
<keyword evidence="7" id="KW-0472">Membrane</keyword>
<evidence type="ECO:0000256" key="11">
    <source>
        <dbReference type="ARBA" id="ARBA00048580"/>
    </source>
</evidence>
<dbReference type="PANTHER" id="PTHR42758:SF2">
    <property type="entry name" value="PHOSPHATIDYLGLYCEROL PHOSPHOLIPASE C"/>
    <property type="match status" value="1"/>
</dbReference>
<dbReference type="Proteomes" id="UP001378592">
    <property type="component" value="Unassembled WGS sequence"/>
</dbReference>
<evidence type="ECO:0000256" key="9">
    <source>
        <dbReference type="ARBA" id="ARBA00047392"/>
    </source>
</evidence>
<dbReference type="InterPro" id="IPR017946">
    <property type="entry name" value="PLC-like_Pdiesterase_TIM-brl"/>
</dbReference>
<proteinExistence type="inferred from homology"/>
<gene>
    <name evidence="14" type="ORF">R5R35_002840</name>
</gene>
<comment type="catalytic activity">
    <reaction evidence="10">
        <text>N-hexadecanoyl-1-(9Z-octadecenoyl)-sn-glycero-3-phosphoethanolamine + H2O = N-hexadecanoylethanolamine + 1-(9Z-octadecenoyl)-sn-glycero-3-phosphate + H(+)</text>
        <dbReference type="Rhea" id="RHEA:53168"/>
        <dbReference type="ChEBI" id="CHEBI:15377"/>
        <dbReference type="ChEBI" id="CHEBI:15378"/>
        <dbReference type="ChEBI" id="CHEBI:71464"/>
        <dbReference type="ChEBI" id="CHEBI:74544"/>
        <dbReference type="ChEBI" id="CHEBI:85217"/>
    </reaction>
    <physiologicalReaction direction="left-to-right" evidence="10">
        <dbReference type="Rhea" id="RHEA:53169"/>
    </physiologicalReaction>
</comment>
<protein>
    <recommendedName>
        <fullName evidence="13">GP-PDE domain-containing protein</fullName>
    </recommendedName>
</protein>
<keyword evidence="5" id="KW-1133">Transmembrane helix</keyword>
<evidence type="ECO:0000256" key="12">
    <source>
        <dbReference type="ARBA" id="ARBA00048947"/>
    </source>
</evidence>
<keyword evidence="6" id="KW-0443">Lipid metabolism</keyword>
<comment type="catalytic activity">
    <reaction evidence="9">
        <text>N-(5Z,8Z,11Z,14Z-eicosatetraenoyl)-1-(9Z-octadecenoyl)-sn-glycero-3-phosphoethanolamine + H2O = N-(5Z,8Z,11Z,14Z-eicosatetraenoyl)-ethanolamine + 1-(9Z-octadecenoyl)-sn-glycero-3-phosphate + H(+)</text>
        <dbReference type="Rhea" id="RHEA:45544"/>
        <dbReference type="ChEBI" id="CHEBI:2700"/>
        <dbReference type="ChEBI" id="CHEBI:15377"/>
        <dbReference type="ChEBI" id="CHEBI:15378"/>
        <dbReference type="ChEBI" id="CHEBI:74544"/>
        <dbReference type="ChEBI" id="CHEBI:85223"/>
    </reaction>
    <physiologicalReaction direction="left-to-right" evidence="9">
        <dbReference type="Rhea" id="RHEA:45545"/>
    </physiologicalReaction>
</comment>
<comment type="catalytic activity">
    <reaction evidence="12">
        <text>N,1-di-(9Z-octadecenoyl)-sn-glycero-3-phosphoethanolamine + H2O = N-(9Z-octadecenoyl) ethanolamine + 1-(9Z-octadecenoyl)-sn-glycero-3-phosphate + H(+)</text>
        <dbReference type="Rhea" id="RHEA:56460"/>
        <dbReference type="ChEBI" id="CHEBI:15377"/>
        <dbReference type="ChEBI" id="CHEBI:15378"/>
        <dbReference type="ChEBI" id="CHEBI:71466"/>
        <dbReference type="ChEBI" id="CHEBI:74544"/>
        <dbReference type="ChEBI" id="CHEBI:85222"/>
    </reaction>
    <physiologicalReaction direction="left-to-right" evidence="12">
        <dbReference type="Rhea" id="RHEA:56461"/>
    </physiologicalReaction>
</comment>
<evidence type="ECO:0000256" key="4">
    <source>
        <dbReference type="ARBA" id="ARBA00022801"/>
    </source>
</evidence>
<dbReference type="SUPFAM" id="SSF51695">
    <property type="entry name" value="PLC-like phosphodiesterases"/>
    <property type="match status" value="1"/>
</dbReference>
<dbReference type="GO" id="GO:0005789">
    <property type="term" value="C:endoplasmic reticulum membrane"/>
    <property type="evidence" value="ECO:0007669"/>
    <property type="project" value="TreeGrafter"/>
</dbReference>
<evidence type="ECO:0000256" key="3">
    <source>
        <dbReference type="ARBA" id="ARBA00022692"/>
    </source>
</evidence>
<evidence type="ECO:0000256" key="6">
    <source>
        <dbReference type="ARBA" id="ARBA00023098"/>
    </source>
</evidence>
<comment type="similarity">
    <text evidence="2">Belongs to the glycerophosphoryl diester phosphodiesterase family.</text>
</comment>
<accession>A0AAN9VI97</accession>
<dbReference type="GO" id="GO:0004622">
    <property type="term" value="F:phosphatidylcholine lysophospholipase activity"/>
    <property type="evidence" value="ECO:0007669"/>
    <property type="project" value="TreeGrafter"/>
</dbReference>
<comment type="catalytic activity">
    <reaction evidence="11">
        <text>1-O-(1Z-octadecenyl)-sn-glycero-3-phospho-N-hexadecanoyl-ethanolamine + H2O = 1-O-(1Z-octadecenyl)-sn-glycero-3-phosphate + N-hexadecanoylethanolamine + H(+)</text>
        <dbReference type="Rhea" id="RHEA:53184"/>
        <dbReference type="ChEBI" id="CHEBI:15377"/>
        <dbReference type="ChEBI" id="CHEBI:15378"/>
        <dbReference type="ChEBI" id="CHEBI:71464"/>
        <dbReference type="ChEBI" id="CHEBI:137009"/>
        <dbReference type="ChEBI" id="CHEBI:137017"/>
    </reaction>
    <physiologicalReaction direction="left-to-right" evidence="11">
        <dbReference type="Rhea" id="RHEA:53185"/>
    </physiologicalReaction>
</comment>
<dbReference type="GO" id="GO:0046475">
    <property type="term" value="P:glycerophospholipid catabolic process"/>
    <property type="evidence" value="ECO:0007669"/>
    <property type="project" value="TreeGrafter"/>
</dbReference>
<organism evidence="14 15">
    <name type="scientific">Gryllus longicercus</name>
    <dbReference type="NCBI Taxonomy" id="2509291"/>
    <lineage>
        <taxon>Eukaryota</taxon>
        <taxon>Metazoa</taxon>
        <taxon>Ecdysozoa</taxon>
        <taxon>Arthropoda</taxon>
        <taxon>Hexapoda</taxon>
        <taxon>Insecta</taxon>
        <taxon>Pterygota</taxon>
        <taxon>Neoptera</taxon>
        <taxon>Polyneoptera</taxon>
        <taxon>Orthoptera</taxon>
        <taxon>Ensifera</taxon>
        <taxon>Gryllidea</taxon>
        <taxon>Grylloidea</taxon>
        <taxon>Gryllidae</taxon>
        <taxon>Gryllinae</taxon>
        <taxon>Gryllus</taxon>
    </lineage>
</organism>
<evidence type="ECO:0000256" key="7">
    <source>
        <dbReference type="ARBA" id="ARBA00023136"/>
    </source>
</evidence>
<evidence type="ECO:0000256" key="2">
    <source>
        <dbReference type="ARBA" id="ARBA00007277"/>
    </source>
</evidence>
<dbReference type="AlphaFoldDB" id="A0AAN9VI97"/>
<name>A0AAN9VI97_9ORTH</name>
<evidence type="ECO:0000256" key="10">
    <source>
        <dbReference type="ARBA" id="ARBA00047538"/>
    </source>
</evidence>
<dbReference type="PROSITE" id="PS51704">
    <property type="entry name" value="GP_PDE"/>
    <property type="match status" value="1"/>
</dbReference>
<comment type="catalytic activity">
    <reaction evidence="8">
        <text>1-O-hexadecyl-sn-glycero-3-phosphocholine + H2O = 1-O-hexadecyl-sn-glycero-3-phosphate + choline + H(+)</text>
        <dbReference type="Rhea" id="RHEA:41143"/>
        <dbReference type="ChEBI" id="CHEBI:15354"/>
        <dbReference type="ChEBI" id="CHEBI:15377"/>
        <dbReference type="ChEBI" id="CHEBI:15378"/>
        <dbReference type="ChEBI" id="CHEBI:64496"/>
        <dbReference type="ChEBI" id="CHEBI:77580"/>
    </reaction>
    <physiologicalReaction direction="left-to-right" evidence="8">
        <dbReference type="Rhea" id="RHEA:41144"/>
    </physiologicalReaction>
</comment>
<evidence type="ECO:0000313" key="15">
    <source>
        <dbReference type="Proteomes" id="UP001378592"/>
    </source>
</evidence>
<feature type="domain" description="GP-PDE" evidence="13">
    <location>
        <begin position="36"/>
        <end position="311"/>
    </location>
</feature>
<keyword evidence="3" id="KW-0812">Transmembrane</keyword>
<dbReference type="InterPro" id="IPR052271">
    <property type="entry name" value="GDPD-Related"/>
</dbReference>
<evidence type="ECO:0000259" key="13">
    <source>
        <dbReference type="PROSITE" id="PS51704"/>
    </source>
</evidence>
<keyword evidence="4" id="KW-0378">Hydrolase</keyword>
<sequence length="318" mass="36894">MGLVVAALFGGYVIASLLVFKYPNLIHKRKKLKFRCRHISHRGGAGENYENTMIAFKRALQLGTDMLELDCHLTKDEHVVVSHDHNLLRSTGSDCDISQLNYKDLPLLKAELPLDFDPGHHFIGSGKEEERKFALLKDVFEQFPNVPINIDIKIDDDRLIHKVSELITQFNREEYTVWGNSNDVVTKKCYAMNPRINLLFSLKRVVQLILLLYSGLLPFCPLKETHLEIFLPSIYLRRKSNPTAAYLPMHTLVCRIMDCLLMKRSLFEHLHKRGIQTYLWVLNYEDEFQKAFELGATGVMTDYPSKLKKFLDEHPEYQ</sequence>
<evidence type="ECO:0000256" key="5">
    <source>
        <dbReference type="ARBA" id="ARBA00022989"/>
    </source>
</evidence>
<dbReference type="PANTHER" id="PTHR42758">
    <property type="entry name" value="PHOSPHATIDYLGLYCEROL PHOSPHOLIPASE C"/>
    <property type="match status" value="1"/>
</dbReference>
<evidence type="ECO:0000256" key="8">
    <source>
        <dbReference type="ARBA" id="ARBA00036083"/>
    </source>
</evidence>
<dbReference type="EMBL" id="JAZDUA010000296">
    <property type="protein sequence ID" value="KAK7861872.1"/>
    <property type="molecule type" value="Genomic_DNA"/>
</dbReference>
<reference evidence="14 15" key="1">
    <citation type="submission" date="2024-03" db="EMBL/GenBank/DDBJ databases">
        <title>The genome assembly and annotation of the cricket Gryllus longicercus Weissman &amp; Gray.</title>
        <authorList>
            <person name="Szrajer S."/>
            <person name="Gray D."/>
            <person name="Ylla G."/>
        </authorList>
    </citation>
    <scope>NUCLEOTIDE SEQUENCE [LARGE SCALE GENOMIC DNA]</scope>
    <source>
        <strain evidence="14">DAG 2021-001</strain>
        <tissue evidence="14">Whole body minus gut</tissue>
    </source>
</reference>
<dbReference type="CDD" id="cd08612">
    <property type="entry name" value="GDPD_GDE4"/>
    <property type="match status" value="1"/>
</dbReference>
<comment type="subcellular location">
    <subcellularLocation>
        <location evidence="1">Membrane</location>
    </subcellularLocation>
</comment>
<comment type="caution">
    <text evidence="14">The sequence shown here is derived from an EMBL/GenBank/DDBJ whole genome shotgun (WGS) entry which is preliminary data.</text>
</comment>
<dbReference type="GO" id="GO:0008081">
    <property type="term" value="F:phosphoric diester hydrolase activity"/>
    <property type="evidence" value="ECO:0007669"/>
    <property type="project" value="InterPro"/>
</dbReference>
<dbReference type="Pfam" id="PF03009">
    <property type="entry name" value="GDPD"/>
    <property type="match status" value="1"/>
</dbReference>
<dbReference type="Gene3D" id="3.20.20.190">
    <property type="entry name" value="Phosphatidylinositol (PI) phosphodiesterase"/>
    <property type="match status" value="1"/>
</dbReference>
<evidence type="ECO:0000256" key="1">
    <source>
        <dbReference type="ARBA" id="ARBA00004370"/>
    </source>
</evidence>
<keyword evidence="15" id="KW-1185">Reference proteome</keyword>